<dbReference type="STRING" id="913774.A0A0C3CK73"/>
<dbReference type="InterPro" id="IPR002347">
    <property type="entry name" value="SDR_fam"/>
</dbReference>
<dbReference type="Proteomes" id="UP000054321">
    <property type="component" value="Unassembled WGS sequence"/>
</dbReference>
<proteinExistence type="inferred from homology"/>
<dbReference type="GO" id="GO:0016491">
    <property type="term" value="F:oxidoreductase activity"/>
    <property type="evidence" value="ECO:0007669"/>
    <property type="project" value="UniProtKB-KW"/>
</dbReference>
<accession>A0A0C3CK73</accession>
<name>A0A0C3CK73_OIDMZ</name>
<evidence type="ECO:0000256" key="2">
    <source>
        <dbReference type="ARBA" id="ARBA00022857"/>
    </source>
</evidence>
<evidence type="ECO:0000313" key="4">
    <source>
        <dbReference type="EMBL" id="KIM99373.1"/>
    </source>
</evidence>
<dbReference type="PANTHER" id="PTHR24320:SF282">
    <property type="entry name" value="WW DOMAIN-CONTAINING OXIDOREDUCTASE"/>
    <property type="match status" value="1"/>
</dbReference>
<dbReference type="PANTHER" id="PTHR24320">
    <property type="entry name" value="RETINOL DEHYDROGENASE"/>
    <property type="match status" value="1"/>
</dbReference>
<evidence type="ECO:0000256" key="3">
    <source>
        <dbReference type="ARBA" id="ARBA00023002"/>
    </source>
</evidence>
<protein>
    <recommendedName>
        <fullName evidence="6">NAD(P)-binding protein</fullName>
    </recommendedName>
</protein>
<organism evidence="4 5">
    <name type="scientific">Oidiodendron maius (strain Zn)</name>
    <dbReference type="NCBI Taxonomy" id="913774"/>
    <lineage>
        <taxon>Eukaryota</taxon>
        <taxon>Fungi</taxon>
        <taxon>Dikarya</taxon>
        <taxon>Ascomycota</taxon>
        <taxon>Pezizomycotina</taxon>
        <taxon>Leotiomycetes</taxon>
        <taxon>Leotiomycetes incertae sedis</taxon>
        <taxon>Myxotrichaceae</taxon>
        <taxon>Oidiodendron</taxon>
    </lineage>
</organism>
<dbReference type="SUPFAM" id="SSF51735">
    <property type="entry name" value="NAD(P)-binding Rossmann-fold domains"/>
    <property type="match status" value="1"/>
</dbReference>
<dbReference type="EMBL" id="KN832879">
    <property type="protein sequence ID" value="KIM99373.1"/>
    <property type="molecule type" value="Genomic_DNA"/>
</dbReference>
<sequence>MIWTPDSLPDLTGKVYLVTGGNSGIGYQTVLGLAKRNAKVYIGARSNDKGATAIESIRSVDACANVAFVKMDMMDLRSIVKAADEIKGKETFLHGLVNNAGIMATPYEESSDHYEAQFQTNYMSHWLLTYHLLPLLIKTAHQSPTSNVRIINVSSDGHLIFGPPSGIDFNDINQNNTGKGGPWSRYGSSKLANILHSKELNRRYGGTETGSLWTASLHPGTVDTKLATQATGSSFFQTIFPILRFLGAYSSVDTAAYTTLYAVASNEFTQKLSGEYLRPVAKLGKASKQANDAVLAKDLWEWTAAEMTKLNLIPP</sequence>
<comment type="similarity">
    <text evidence="1">Belongs to the short-chain dehydrogenases/reductases (SDR) family.</text>
</comment>
<keyword evidence="2" id="KW-0521">NADP</keyword>
<gene>
    <name evidence="4" type="ORF">OIDMADRAFT_127344</name>
</gene>
<dbReference type="Gene3D" id="3.40.50.720">
    <property type="entry name" value="NAD(P)-binding Rossmann-like Domain"/>
    <property type="match status" value="1"/>
</dbReference>
<reference evidence="4 5" key="1">
    <citation type="submission" date="2014-04" db="EMBL/GenBank/DDBJ databases">
        <authorList>
            <consortium name="DOE Joint Genome Institute"/>
            <person name="Kuo A."/>
            <person name="Martino E."/>
            <person name="Perotto S."/>
            <person name="Kohler A."/>
            <person name="Nagy L.G."/>
            <person name="Floudas D."/>
            <person name="Copeland A."/>
            <person name="Barry K.W."/>
            <person name="Cichocki N."/>
            <person name="Veneault-Fourrey C."/>
            <person name="LaButti K."/>
            <person name="Lindquist E.A."/>
            <person name="Lipzen A."/>
            <person name="Lundell T."/>
            <person name="Morin E."/>
            <person name="Murat C."/>
            <person name="Sun H."/>
            <person name="Tunlid A."/>
            <person name="Henrissat B."/>
            <person name="Grigoriev I.V."/>
            <person name="Hibbett D.S."/>
            <person name="Martin F."/>
            <person name="Nordberg H.P."/>
            <person name="Cantor M.N."/>
            <person name="Hua S.X."/>
        </authorList>
    </citation>
    <scope>NUCLEOTIDE SEQUENCE [LARGE SCALE GENOMIC DNA]</scope>
    <source>
        <strain evidence="4 5">Zn</strain>
    </source>
</reference>
<evidence type="ECO:0008006" key="6">
    <source>
        <dbReference type="Google" id="ProtNLM"/>
    </source>
</evidence>
<keyword evidence="5" id="KW-1185">Reference proteome</keyword>
<evidence type="ECO:0000313" key="5">
    <source>
        <dbReference type="Proteomes" id="UP000054321"/>
    </source>
</evidence>
<dbReference type="OrthoDB" id="191139at2759"/>
<dbReference type="AlphaFoldDB" id="A0A0C3CK73"/>
<dbReference type="InParanoid" id="A0A0C3CK73"/>
<dbReference type="HOGENOM" id="CLU_010194_44_6_1"/>
<dbReference type="Pfam" id="PF00106">
    <property type="entry name" value="adh_short"/>
    <property type="match status" value="1"/>
</dbReference>
<dbReference type="InterPro" id="IPR036291">
    <property type="entry name" value="NAD(P)-bd_dom_sf"/>
</dbReference>
<reference evidence="5" key="2">
    <citation type="submission" date="2015-01" db="EMBL/GenBank/DDBJ databases">
        <title>Evolutionary Origins and Diversification of the Mycorrhizal Mutualists.</title>
        <authorList>
            <consortium name="DOE Joint Genome Institute"/>
            <consortium name="Mycorrhizal Genomics Consortium"/>
            <person name="Kohler A."/>
            <person name="Kuo A."/>
            <person name="Nagy L.G."/>
            <person name="Floudas D."/>
            <person name="Copeland A."/>
            <person name="Barry K.W."/>
            <person name="Cichocki N."/>
            <person name="Veneault-Fourrey C."/>
            <person name="LaButti K."/>
            <person name="Lindquist E.A."/>
            <person name="Lipzen A."/>
            <person name="Lundell T."/>
            <person name="Morin E."/>
            <person name="Murat C."/>
            <person name="Riley R."/>
            <person name="Ohm R."/>
            <person name="Sun H."/>
            <person name="Tunlid A."/>
            <person name="Henrissat B."/>
            <person name="Grigoriev I.V."/>
            <person name="Hibbett D.S."/>
            <person name="Martin F."/>
        </authorList>
    </citation>
    <scope>NUCLEOTIDE SEQUENCE [LARGE SCALE GENOMIC DNA]</scope>
    <source>
        <strain evidence="5">Zn</strain>
    </source>
</reference>
<evidence type="ECO:0000256" key="1">
    <source>
        <dbReference type="ARBA" id="ARBA00006484"/>
    </source>
</evidence>
<dbReference type="FunCoup" id="A0A0C3CK73">
    <property type="interactions" value="294"/>
</dbReference>
<keyword evidence="3" id="KW-0560">Oxidoreductase</keyword>
<dbReference type="PRINTS" id="PR00081">
    <property type="entry name" value="GDHRDH"/>
</dbReference>